<organism evidence="2 3">
    <name type="scientific">Pleuronectes platessa</name>
    <name type="common">European plaice</name>
    <dbReference type="NCBI Taxonomy" id="8262"/>
    <lineage>
        <taxon>Eukaryota</taxon>
        <taxon>Metazoa</taxon>
        <taxon>Chordata</taxon>
        <taxon>Craniata</taxon>
        <taxon>Vertebrata</taxon>
        <taxon>Euteleostomi</taxon>
        <taxon>Actinopterygii</taxon>
        <taxon>Neopterygii</taxon>
        <taxon>Teleostei</taxon>
        <taxon>Neoteleostei</taxon>
        <taxon>Acanthomorphata</taxon>
        <taxon>Carangaria</taxon>
        <taxon>Pleuronectiformes</taxon>
        <taxon>Pleuronectoidei</taxon>
        <taxon>Pleuronectidae</taxon>
        <taxon>Pleuronectes</taxon>
    </lineage>
</organism>
<feature type="compositionally biased region" description="Low complexity" evidence="1">
    <location>
        <begin position="170"/>
        <end position="195"/>
    </location>
</feature>
<name>A0A9N7TRH4_PLEPL</name>
<evidence type="ECO:0000313" key="2">
    <source>
        <dbReference type="EMBL" id="CAB1416398.1"/>
    </source>
</evidence>
<sequence length="195" mass="20865">MGPSASNGTISLYWDHQLLPAFLSFLFLNTDTMTSRFPITSTTMVVIRTPASRVTAQGKDCCCWPGAPSPPTAGGVARPQGPPHQGGLMVLQGHQLREVPRVHEAQRVAEARSIQHYARRSDCYRGSVSSGPGPGHHVTSPARNGKTHGEPFEHQRVPRGFPTRVEHGSTSDSSSSLSFSSSSLSFTDSSHSSGT</sequence>
<protein>
    <submittedName>
        <fullName evidence="2">Uncharacterized protein</fullName>
    </submittedName>
</protein>
<proteinExistence type="predicted"/>
<evidence type="ECO:0000313" key="3">
    <source>
        <dbReference type="Proteomes" id="UP001153269"/>
    </source>
</evidence>
<dbReference type="Proteomes" id="UP001153269">
    <property type="component" value="Unassembled WGS sequence"/>
</dbReference>
<dbReference type="EMBL" id="CADEAL010000206">
    <property type="protein sequence ID" value="CAB1416398.1"/>
    <property type="molecule type" value="Genomic_DNA"/>
</dbReference>
<comment type="caution">
    <text evidence="2">The sequence shown here is derived from an EMBL/GenBank/DDBJ whole genome shotgun (WGS) entry which is preliminary data.</text>
</comment>
<evidence type="ECO:0000256" key="1">
    <source>
        <dbReference type="SAM" id="MobiDB-lite"/>
    </source>
</evidence>
<gene>
    <name evidence="2" type="ORF">PLEPLA_LOCUS4189</name>
</gene>
<keyword evidence="3" id="KW-1185">Reference proteome</keyword>
<reference evidence="2" key="1">
    <citation type="submission" date="2020-03" db="EMBL/GenBank/DDBJ databases">
        <authorList>
            <person name="Weist P."/>
        </authorList>
    </citation>
    <scope>NUCLEOTIDE SEQUENCE</scope>
</reference>
<feature type="compositionally biased region" description="Low complexity" evidence="1">
    <location>
        <begin position="126"/>
        <end position="138"/>
    </location>
</feature>
<dbReference type="AlphaFoldDB" id="A0A9N7TRH4"/>
<feature type="compositionally biased region" description="Basic and acidic residues" evidence="1">
    <location>
        <begin position="147"/>
        <end position="156"/>
    </location>
</feature>
<feature type="region of interest" description="Disordered" evidence="1">
    <location>
        <begin position="123"/>
        <end position="195"/>
    </location>
</feature>
<accession>A0A9N7TRH4</accession>